<dbReference type="Gene3D" id="1.10.8.430">
    <property type="entry name" value="Helical domain of apoptotic protease-activating factors"/>
    <property type="match status" value="1"/>
</dbReference>
<sequence>MRMRRLACIVVDRREVALDMGGISKRISKVTRDMQSFGVQQTIVYDRYTQFLHQRQREIRKTFSSAFESDPVGLETNQFTRNYVWRTILQRLSAKHDEHRDSEMTEDELQDKLVRLLETKKSLIVLDDVWKEEDWDRIKPVFPPKKGWKVLLTSRKENIAFSPHPTYVTLKSESITLEESWTLFQRIAFPRKDTTEFKIDEKMEDMGMQMIKHCGGLPLAVIVLGGLLATQYTLREWTRIYENIGSQIVRRTSFNNEDSSSVYYVLSLSFEELPIYLKHCFLYLAHFPEDRAIDVDKFSYYLVADGIPNPSYYDGATIRDIAEGYIEELTKGNMVISERDIITSRFQTCYLHDMMREVCLLKAKEENFLQIFNIAKCSADIQSPYKSRRLVVHWSDTFHEEEEINNPKLRSILLVWESSTEGWKLSGLCLTRLQMLRVLDLSRAKFHGEKLPSNIGKLIHLRYLSLYKARLSHLPSSLRNPKFLLYLNLHKFSKSPIYVPNVLKDMRDLKYLSLPGRMHEKTKLELSNLVKLETLEYFSTVHSNVRDIHGMTRLETLSIYVKGESGCNMEILSSSLRVSRYLKELTIHDSRDSGLTGDAGEFVLDCIHLNKVNLSIYMPNLPDEQHFPSYLTSITLSHCCLVEDPLPLLEKLLHLNDVSIGALSFAGKRMVCSGSGFPKLQHLALNQQLELEEWIVEEGSMPHLHTLFISQCEKKLPHGLRYIASLKELKIEMMKREFKEKLEERGEDYFKVQHIPQVKYAFLSFFN</sequence>
<dbReference type="EMBL" id="KI517881">
    <property type="protein sequence ID" value="ESQ29518.1"/>
    <property type="molecule type" value="Genomic_DNA"/>
</dbReference>
<dbReference type="InterPro" id="IPR027417">
    <property type="entry name" value="P-loop_NTPase"/>
</dbReference>
<dbReference type="InterPro" id="IPR044974">
    <property type="entry name" value="Disease_R_plants"/>
</dbReference>
<dbReference type="Gene3D" id="1.10.10.10">
    <property type="entry name" value="Winged helix-like DNA-binding domain superfamily/Winged helix DNA-binding domain"/>
    <property type="match status" value="1"/>
</dbReference>
<dbReference type="SUPFAM" id="SSF52540">
    <property type="entry name" value="P-loop containing nucleoside triphosphate hydrolases"/>
    <property type="match status" value="1"/>
</dbReference>
<dbReference type="FunFam" id="1.10.10.10:FF:000322">
    <property type="entry name" value="Probable disease resistance protein At1g63360"/>
    <property type="match status" value="1"/>
</dbReference>
<dbReference type="InterPro" id="IPR055414">
    <property type="entry name" value="LRR_R13L4/SHOC2-like"/>
</dbReference>
<name>V4KQB3_EUTSA</name>
<keyword evidence="2" id="KW-0611">Plant defense</keyword>
<accession>V4KQB3</accession>
<evidence type="ECO:0000313" key="6">
    <source>
        <dbReference type="Proteomes" id="UP000030689"/>
    </source>
</evidence>
<dbReference type="OMA" id="CFLFEPR"/>
<dbReference type="Gene3D" id="3.80.10.10">
    <property type="entry name" value="Ribonuclease Inhibitor"/>
    <property type="match status" value="1"/>
</dbReference>
<gene>
    <name evidence="5" type="ORF">EUTSA_v10024072mg</name>
</gene>
<keyword evidence="6" id="KW-1185">Reference proteome</keyword>
<feature type="domain" description="NB-ARC" evidence="3">
    <location>
        <begin position="76"/>
        <end position="193"/>
    </location>
</feature>
<dbReference type="PANTHER" id="PTHR23155:SF1185">
    <property type="entry name" value="DISEASE RESISTANCE RPP8-LIKE PROTEIN 3-RELATED"/>
    <property type="match status" value="1"/>
</dbReference>
<evidence type="ECO:0000259" key="3">
    <source>
        <dbReference type="Pfam" id="PF00931"/>
    </source>
</evidence>
<reference evidence="5 6" key="1">
    <citation type="journal article" date="2013" name="Front. Plant Sci.">
        <title>The Reference Genome of the Halophytic Plant Eutrema salsugineum.</title>
        <authorList>
            <person name="Yang R."/>
            <person name="Jarvis D.E."/>
            <person name="Chen H."/>
            <person name="Beilstein M.A."/>
            <person name="Grimwood J."/>
            <person name="Jenkins J."/>
            <person name="Shu S."/>
            <person name="Prochnik S."/>
            <person name="Xin M."/>
            <person name="Ma C."/>
            <person name="Schmutz J."/>
            <person name="Wing R.A."/>
            <person name="Mitchell-Olds T."/>
            <person name="Schumaker K.S."/>
            <person name="Wang X."/>
        </authorList>
    </citation>
    <scope>NUCLEOTIDE SEQUENCE [LARGE SCALE GENOMIC DNA]</scope>
</reference>
<dbReference type="eggNOG" id="KOG4658">
    <property type="taxonomic scope" value="Eukaryota"/>
</dbReference>
<proteinExistence type="predicted"/>
<keyword evidence="1" id="KW-0677">Repeat</keyword>
<dbReference type="FunFam" id="1.10.8.430:FF:000003">
    <property type="entry name" value="Probable disease resistance protein At5g66910"/>
    <property type="match status" value="1"/>
</dbReference>
<dbReference type="PANTHER" id="PTHR23155">
    <property type="entry name" value="DISEASE RESISTANCE PROTEIN RP"/>
    <property type="match status" value="1"/>
</dbReference>
<dbReference type="Gramene" id="ESQ29518">
    <property type="protein sequence ID" value="ESQ29518"/>
    <property type="gene ID" value="EUTSA_v10024072mg"/>
</dbReference>
<feature type="domain" description="Disease resistance R13L4/SHOC-2-like LRR" evidence="4">
    <location>
        <begin position="409"/>
        <end position="740"/>
    </location>
</feature>
<dbReference type="InterPro" id="IPR032675">
    <property type="entry name" value="LRR_dom_sf"/>
</dbReference>
<dbReference type="InterPro" id="IPR002182">
    <property type="entry name" value="NB-ARC"/>
</dbReference>
<dbReference type="GO" id="GO:0098542">
    <property type="term" value="P:defense response to other organism"/>
    <property type="evidence" value="ECO:0007669"/>
    <property type="project" value="TreeGrafter"/>
</dbReference>
<evidence type="ECO:0000259" key="4">
    <source>
        <dbReference type="Pfam" id="PF23598"/>
    </source>
</evidence>
<dbReference type="KEGG" id="eus:EUTSA_v10024072mg"/>
<organism evidence="5 6">
    <name type="scientific">Eutrema salsugineum</name>
    <name type="common">Saltwater cress</name>
    <name type="synonym">Sisymbrium salsugineum</name>
    <dbReference type="NCBI Taxonomy" id="72664"/>
    <lineage>
        <taxon>Eukaryota</taxon>
        <taxon>Viridiplantae</taxon>
        <taxon>Streptophyta</taxon>
        <taxon>Embryophyta</taxon>
        <taxon>Tracheophyta</taxon>
        <taxon>Spermatophyta</taxon>
        <taxon>Magnoliopsida</taxon>
        <taxon>eudicotyledons</taxon>
        <taxon>Gunneridae</taxon>
        <taxon>Pentapetalae</taxon>
        <taxon>rosids</taxon>
        <taxon>malvids</taxon>
        <taxon>Brassicales</taxon>
        <taxon>Brassicaceae</taxon>
        <taxon>Eutremeae</taxon>
        <taxon>Eutrema</taxon>
    </lineage>
</organism>
<evidence type="ECO:0000256" key="1">
    <source>
        <dbReference type="ARBA" id="ARBA00022737"/>
    </source>
</evidence>
<dbReference type="InterPro" id="IPR036388">
    <property type="entry name" value="WH-like_DNA-bd_sf"/>
</dbReference>
<dbReference type="Gene3D" id="3.40.50.300">
    <property type="entry name" value="P-loop containing nucleotide triphosphate hydrolases"/>
    <property type="match status" value="1"/>
</dbReference>
<dbReference type="Pfam" id="PF00931">
    <property type="entry name" value="NB-ARC"/>
    <property type="match status" value="1"/>
</dbReference>
<dbReference type="AlphaFoldDB" id="V4KQB3"/>
<dbReference type="GO" id="GO:0043531">
    <property type="term" value="F:ADP binding"/>
    <property type="evidence" value="ECO:0007669"/>
    <property type="project" value="InterPro"/>
</dbReference>
<dbReference type="Proteomes" id="UP000030689">
    <property type="component" value="Unassembled WGS sequence"/>
</dbReference>
<dbReference type="SUPFAM" id="SSF52058">
    <property type="entry name" value="L domain-like"/>
    <property type="match status" value="1"/>
</dbReference>
<dbReference type="Pfam" id="PF23598">
    <property type="entry name" value="LRR_14"/>
    <property type="match status" value="1"/>
</dbReference>
<protein>
    <submittedName>
        <fullName evidence="5">Uncharacterized protein</fullName>
    </submittedName>
</protein>
<evidence type="ECO:0000313" key="5">
    <source>
        <dbReference type="EMBL" id="ESQ29518.1"/>
    </source>
</evidence>
<evidence type="ECO:0000256" key="2">
    <source>
        <dbReference type="ARBA" id="ARBA00022821"/>
    </source>
</evidence>
<dbReference type="PRINTS" id="PR00364">
    <property type="entry name" value="DISEASERSIST"/>
</dbReference>
<dbReference type="InterPro" id="IPR042197">
    <property type="entry name" value="Apaf_helical"/>
</dbReference>